<sequence>MRKWDALAVAVQHDVDAEEVFKEVEFLEKQKLFEADEIVVANDACEDVGSAGSALNAFLLTTERLCAKRGFTVLSEDVINNSKILIVLVGPRTKDMLRSHGKAFEVETKETPPIETDVGFVPDTPLVSAIRDAGRVAQETSVGVFLIGTENKWNLGDIAPKVPSNTSITAYSFIAGPAIAECHGVYLTDDTMKLKSLEYCCEERATKREQHQIALAFLYLPPSIACAFLSLHSGFPMSSATYYGIDSGAIGLKVLITG</sequence>
<evidence type="ECO:0000256" key="1">
    <source>
        <dbReference type="ARBA" id="ARBA00022679"/>
    </source>
</evidence>
<evidence type="ECO:0000313" key="4">
    <source>
        <dbReference type="EMBL" id="CAD6198728.1"/>
    </source>
</evidence>
<comment type="caution">
    <text evidence="4">The sequence shown here is derived from an EMBL/GenBank/DDBJ whole genome shotgun (WGS) entry which is preliminary data.</text>
</comment>
<keyword evidence="2" id="KW-0418">Kinase</keyword>
<keyword evidence="3" id="KW-1133">Transmembrane helix</keyword>
<dbReference type="PANTHER" id="PTHR32463">
    <property type="entry name" value="L-FUCOSE KINASE"/>
    <property type="match status" value="1"/>
</dbReference>
<dbReference type="EMBL" id="CAJGYM010000136">
    <property type="protein sequence ID" value="CAD6198728.1"/>
    <property type="molecule type" value="Genomic_DNA"/>
</dbReference>
<dbReference type="GO" id="GO:0042352">
    <property type="term" value="P:GDP-L-fucose salvage"/>
    <property type="evidence" value="ECO:0007669"/>
    <property type="project" value="TreeGrafter"/>
</dbReference>
<keyword evidence="3" id="KW-0472">Membrane</keyword>
<keyword evidence="1" id="KW-0808">Transferase</keyword>
<evidence type="ECO:0000256" key="2">
    <source>
        <dbReference type="ARBA" id="ARBA00022777"/>
    </source>
</evidence>
<proteinExistence type="predicted"/>
<dbReference type="Proteomes" id="UP000835052">
    <property type="component" value="Unassembled WGS sequence"/>
</dbReference>
<gene>
    <name evidence="4" type="ORF">CAUJ_LOCUS14634</name>
</gene>
<dbReference type="PANTHER" id="PTHR32463:SF0">
    <property type="entry name" value="L-FUCOSE KINASE"/>
    <property type="match status" value="1"/>
</dbReference>
<dbReference type="GO" id="GO:0050201">
    <property type="term" value="F:fucokinase activity"/>
    <property type="evidence" value="ECO:0007669"/>
    <property type="project" value="TreeGrafter"/>
</dbReference>
<protein>
    <submittedName>
        <fullName evidence="4">Uncharacterized protein</fullName>
    </submittedName>
</protein>
<dbReference type="InterPro" id="IPR052203">
    <property type="entry name" value="GHMP_Kinase-Related"/>
</dbReference>
<keyword evidence="3" id="KW-0812">Transmembrane</keyword>
<dbReference type="AlphaFoldDB" id="A0A8S1HTW5"/>
<evidence type="ECO:0000256" key="3">
    <source>
        <dbReference type="SAM" id="Phobius"/>
    </source>
</evidence>
<organism evidence="4 5">
    <name type="scientific">Caenorhabditis auriculariae</name>
    <dbReference type="NCBI Taxonomy" id="2777116"/>
    <lineage>
        <taxon>Eukaryota</taxon>
        <taxon>Metazoa</taxon>
        <taxon>Ecdysozoa</taxon>
        <taxon>Nematoda</taxon>
        <taxon>Chromadorea</taxon>
        <taxon>Rhabditida</taxon>
        <taxon>Rhabditina</taxon>
        <taxon>Rhabditomorpha</taxon>
        <taxon>Rhabditoidea</taxon>
        <taxon>Rhabditidae</taxon>
        <taxon>Peloderinae</taxon>
        <taxon>Caenorhabditis</taxon>
    </lineage>
</organism>
<feature type="transmembrane region" description="Helical" evidence="3">
    <location>
        <begin position="213"/>
        <end position="231"/>
    </location>
</feature>
<evidence type="ECO:0000313" key="5">
    <source>
        <dbReference type="Proteomes" id="UP000835052"/>
    </source>
</evidence>
<reference evidence="4" key="1">
    <citation type="submission" date="2020-10" db="EMBL/GenBank/DDBJ databases">
        <authorList>
            <person name="Kikuchi T."/>
        </authorList>
    </citation>
    <scope>NUCLEOTIDE SEQUENCE</scope>
    <source>
        <strain evidence="4">NKZ352</strain>
    </source>
</reference>
<keyword evidence="5" id="KW-1185">Reference proteome</keyword>
<name>A0A8S1HTW5_9PELO</name>
<dbReference type="OrthoDB" id="271303at2759"/>
<accession>A0A8S1HTW5</accession>